<sequence length="304" mass="35387">MVEGAELAEVLEQQFRDNVEKQVRKVHETEQSLYHYTGLPSLMGMIETNQLWMSKGTFLNDSSELIYFSRVLEHIVRKLENRKQTPLWRLYIRELERIMGLFMEEVKENGFEVYIFSLSHAQDSLALWYNYAKGEGYNIGFSAEQLFRKVSGFSSGPMLHGYVTYGRHEQEEVLVELLLRTFELIEPYEIDEIKKVLPDHFFSLIASCAVFFKDPAFKSEEEYRIALMSRKGDGQPEVQFRAQNGVIIPYIAVDFQTRLPISHITIGPKNNVDIAKSGMEHYLKWKGYNMEHVTISKSVAALRY</sequence>
<comment type="caution">
    <text evidence="1">The sequence shown here is derived from an EMBL/GenBank/DDBJ whole genome shotgun (WGS) entry which is preliminary data.</text>
</comment>
<reference evidence="1 2" key="1">
    <citation type="submission" date="2018-03" db="EMBL/GenBank/DDBJ databases">
        <title>Genomic Encyclopedia of Type Strains, Phase III (KMG-III): the genomes of soil and plant-associated and newly described type strains.</title>
        <authorList>
            <person name="Whitman W."/>
        </authorList>
    </citation>
    <scope>NUCLEOTIDE SEQUENCE [LARGE SCALE GENOMIC DNA]</scope>
    <source>
        <strain evidence="1 2">CGMCC 1.12259</strain>
    </source>
</reference>
<protein>
    <recommendedName>
        <fullName evidence="3">DUF2971 family protein</fullName>
    </recommendedName>
</protein>
<dbReference type="InterPro" id="IPR021352">
    <property type="entry name" value="DUF2971"/>
</dbReference>
<evidence type="ECO:0000313" key="2">
    <source>
        <dbReference type="Proteomes" id="UP000242682"/>
    </source>
</evidence>
<name>A0A2P8H233_9BACL</name>
<gene>
    <name evidence="1" type="ORF">B0H99_10553</name>
</gene>
<dbReference type="Pfam" id="PF11185">
    <property type="entry name" value="DUF2971"/>
    <property type="match status" value="1"/>
</dbReference>
<dbReference type="Proteomes" id="UP000242682">
    <property type="component" value="Unassembled WGS sequence"/>
</dbReference>
<organism evidence="1 2">
    <name type="scientific">Planomicrobium soli</name>
    <dbReference type="NCBI Taxonomy" id="1176648"/>
    <lineage>
        <taxon>Bacteria</taxon>
        <taxon>Bacillati</taxon>
        <taxon>Bacillota</taxon>
        <taxon>Bacilli</taxon>
        <taxon>Bacillales</taxon>
        <taxon>Caryophanaceae</taxon>
        <taxon>Planomicrobium</taxon>
    </lineage>
</organism>
<keyword evidence="2" id="KW-1185">Reference proteome</keyword>
<proteinExistence type="predicted"/>
<evidence type="ECO:0000313" key="1">
    <source>
        <dbReference type="EMBL" id="PSL40277.1"/>
    </source>
</evidence>
<dbReference type="RefSeq" id="WP_181313615.1">
    <property type="nucleotide sequence ID" value="NZ_PYAT01000005.1"/>
</dbReference>
<dbReference type="EMBL" id="PYAT01000005">
    <property type="protein sequence ID" value="PSL40277.1"/>
    <property type="molecule type" value="Genomic_DNA"/>
</dbReference>
<evidence type="ECO:0008006" key="3">
    <source>
        <dbReference type="Google" id="ProtNLM"/>
    </source>
</evidence>
<dbReference type="AlphaFoldDB" id="A0A2P8H233"/>
<accession>A0A2P8H233</accession>